<gene>
    <name evidence="1" type="ORF">NDU88_005886</name>
</gene>
<dbReference type="EMBL" id="JANPWB010000005">
    <property type="protein sequence ID" value="KAJ1189135.1"/>
    <property type="molecule type" value="Genomic_DNA"/>
</dbReference>
<keyword evidence="2" id="KW-1185">Reference proteome</keyword>
<sequence>MGGGRKALTTGGVEEGSAGVGPAVLRVRSVLAGSRVPLEARRGGGCREPAGAGCGGGAAWGAGRHSCRAAAYAPLRSPLHCGARLLGLAWRGLFCPGAGGISGRRGAGIAGGLREPSWLW</sequence>
<organism evidence="1 2">
    <name type="scientific">Pleurodeles waltl</name>
    <name type="common">Iberian ribbed newt</name>
    <dbReference type="NCBI Taxonomy" id="8319"/>
    <lineage>
        <taxon>Eukaryota</taxon>
        <taxon>Metazoa</taxon>
        <taxon>Chordata</taxon>
        <taxon>Craniata</taxon>
        <taxon>Vertebrata</taxon>
        <taxon>Euteleostomi</taxon>
        <taxon>Amphibia</taxon>
        <taxon>Batrachia</taxon>
        <taxon>Caudata</taxon>
        <taxon>Salamandroidea</taxon>
        <taxon>Salamandridae</taxon>
        <taxon>Pleurodelinae</taxon>
        <taxon>Pleurodeles</taxon>
    </lineage>
</organism>
<name>A0AAV7ULE9_PLEWA</name>
<evidence type="ECO:0000313" key="2">
    <source>
        <dbReference type="Proteomes" id="UP001066276"/>
    </source>
</evidence>
<reference evidence="1" key="1">
    <citation type="journal article" date="2022" name="bioRxiv">
        <title>Sequencing and chromosome-scale assembly of the giantPleurodeles waltlgenome.</title>
        <authorList>
            <person name="Brown T."/>
            <person name="Elewa A."/>
            <person name="Iarovenko S."/>
            <person name="Subramanian E."/>
            <person name="Araus A.J."/>
            <person name="Petzold A."/>
            <person name="Susuki M."/>
            <person name="Suzuki K.-i.T."/>
            <person name="Hayashi T."/>
            <person name="Toyoda A."/>
            <person name="Oliveira C."/>
            <person name="Osipova E."/>
            <person name="Leigh N.D."/>
            <person name="Simon A."/>
            <person name="Yun M.H."/>
        </authorList>
    </citation>
    <scope>NUCLEOTIDE SEQUENCE</scope>
    <source>
        <strain evidence="1">20211129_DDA</strain>
        <tissue evidence="1">Liver</tissue>
    </source>
</reference>
<comment type="caution">
    <text evidence="1">The sequence shown here is derived from an EMBL/GenBank/DDBJ whole genome shotgun (WGS) entry which is preliminary data.</text>
</comment>
<protein>
    <submittedName>
        <fullName evidence="1">Uncharacterized protein</fullName>
    </submittedName>
</protein>
<accession>A0AAV7ULE9</accession>
<evidence type="ECO:0000313" key="1">
    <source>
        <dbReference type="EMBL" id="KAJ1189135.1"/>
    </source>
</evidence>
<proteinExistence type="predicted"/>
<dbReference type="AlphaFoldDB" id="A0AAV7ULE9"/>
<dbReference type="Proteomes" id="UP001066276">
    <property type="component" value="Chromosome 3_1"/>
</dbReference>